<protein>
    <submittedName>
        <fullName evidence="3">Uncharacterized protein</fullName>
    </submittedName>
</protein>
<organism evidence="3">
    <name type="scientific">uncultured Caudovirales phage</name>
    <dbReference type="NCBI Taxonomy" id="2100421"/>
    <lineage>
        <taxon>Viruses</taxon>
        <taxon>Duplodnaviria</taxon>
        <taxon>Heunggongvirae</taxon>
        <taxon>Uroviricota</taxon>
        <taxon>Caudoviricetes</taxon>
        <taxon>Peduoviridae</taxon>
        <taxon>Maltschvirus</taxon>
        <taxon>Maltschvirus maltsch</taxon>
    </lineage>
</organism>
<feature type="transmembrane region" description="Helical" evidence="2">
    <location>
        <begin position="139"/>
        <end position="157"/>
    </location>
</feature>
<feature type="coiled-coil region" evidence="1">
    <location>
        <begin position="110"/>
        <end position="137"/>
    </location>
</feature>
<keyword evidence="2" id="KW-0472">Membrane</keyword>
<accession>A0A6J5LSK1</accession>
<sequence>MKKLLILLFFSGCITHQKLAEKCLEKYPPLVEVLHDTLLLVDTIKVSYEHLDTFYLDTTIVIKEIQKVESTAKLEVERKKFKKDFKRLYDQDLETILELNRILDKVANDTTKAYKEIRRLKEDNQKLKQRLSTANNYKWGVWIFAVVLFFIAFLKWFKPRLF</sequence>
<keyword evidence="2" id="KW-0812">Transmembrane</keyword>
<reference evidence="3" key="1">
    <citation type="submission" date="2020-04" db="EMBL/GenBank/DDBJ databases">
        <authorList>
            <person name="Chiriac C."/>
            <person name="Salcher M."/>
            <person name="Ghai R."/>
            <person name="Kavagutti S V."/>
        </authorList>
    </citation>
    <scope>NUCLEOTIDE SEQUENCE</scope>
</reference>
<evidence type="ECO:0000313" key="3">
    <source>
        <dbReference type="EMBL" id="CAB4137418.1"/>
    </source>
</evidence>
<dbReference type="EMBL" id="LR796329">
    <property type="protein sequence ID" value="CAB4137418.1"/>
    <property type="molecule type" value="Genomic_DNA"/>
</dbReference>
<gene>
    <name evidence="3" type="ORF">UFOVP316_41</name>
</gene>
<evidence type="ECO:0000256" key="1">
    <source>
        <dbReference type="SAM" id="Coils"/>
    </source>
</evidence>
<keyword evidence="2" id="KW-1133">Transmembrane helix</keyword>
<evidence type="ECO:0000256" key="2">
    <source>
        <dbReference type="SAM" id="Phobius"/>
    </source>
</evidence>
<name>A0A6J5LSK1_9CAUD</name>
<keyword evidence="1" id="KW-0175">Coiled coil</keyword>
<proteinExistence type="predicted"/>